<dbReference type="InterPro" id="IPR052381">
    <property type="entry name" value="AAA_domain_protein"/>
</dbReference>
<reference evidence="6 7" key="1">
    <citation type="submission" date="2019-02" db="EMBL/GenBank/DDBJ databases">
        <title>Deep-cultivation of Planctomycetes and their phenomic and genomic characterization uncovers novel biology.</title>
        <authorList>
            <person name="Wiegand S."/>
            <person name="Jogler M."/>
            <person name="Boedeker C."/>
            <person name="Pinto D."/>
            <person name="Vollmers J."/>
            <person name="Rivas-Marin E."/>
            <person name="Kohn T."/>
            <person name="Peeters S.H."/>
            <person name="Heuer A."/>
            <person name="Rast P."/>
            <person name="Oberbeckmann S."/>
            <person name="Bunk B."/>
            <person name="Jeske O."/>
            <person name="Meyerdierks A."/>
            <person name="Storesund J.E."/>
            <person name="Kallscheuer N."/>
            <person name="Luecker S."/>
            <person name="Lage O.M."/>
            <person name="Pohl T."/>
            <person name="Merkel B.J."/>
            <person name="Hornburger P."/>
            <person name="Mueller R.-W."/>
            <person name="Bruemmer F."/>
            <person name="Labrenz M."/>
            <person name="Spormann A.M."/>
            <person name="Op Den Camp H."/>
            <person name="Overmann J."/>
            <person name="Amann R."/>
            <person name="Jetten M.S.M."/>
            <person name="Mascher T."/>
            <person name="Medema M.H."/>
            <person name="Devos D.P."/>
            <person name="Kaster A.-K."/>
            <person name="Ovreas L."/>
            <person name="Rohde M."/>
            <person name="Galperin M.Y."/>
            <person name="Jogler C."/>
        </authorList>
    </citation>
    <scope>NUCLEOTIDE SEQUENCE [LARGE SCALE GENOMIC DNA]</scope>
    <source>
        <strain evidence="6 7">Poly41</strain>
    </source>
</reference>
<keyword evidence="2" id="KW-0067">ATP-binding</keyword>
<gene>
    <name evidence="6" type="primary">ftsH_4</name>
    <name evidence="6" type="ORF">Poly41_57820</name>
</gene>
<dbReference type="SMART" id="SM00382">
    <property type="entry name" value="AAA"/>
    <property type="match status" value="1"/>
</dbReference>
<dbReference type="SUPFAM" id="SSF52540">
    <property type="entry name" value="P-loop containing nucleoside triphosphate hydrolases"/>
    <property type="match status" value="1"/>
</dbReference>
<organism evidence="6 7">
    <name type="scientific">Novipirellula artificiosorum</name>
    <dbReference type="NCBI Taxonomy" id="2528016"/>
    <lineage>
        <taxon>Bacteria</taxon>
        <taxon>Pseudomonadati</taxon>
        <taxon>Planctomycetota</taxon>
        <taxon>Planctomycetia</taxon>
        <taxon>Pirellulales</taxon>
        <taxon>Pirellulaceae</taxon>
        <taxon>Novipirellula</taxon>
    </lineage>
</organism>
<dbReference type="OrthoDB" id="9806903at2"/>
<evidence type="ECO:0000256" key="4">
    <source>
        <dbReference type="ARBA" id="ARBA00040480"/>
    </source>
</evidence>
<protein>
    <recommendedName>
        <fullName evidence="4">Uncharacterized AAA domain-containing protein ycf46</fullName>
    </recommendedName>
</protein>
<comment type="similarity">
    <text evidence="3">Belongs to the AAA ATPase family. Highly divergent.</text>
</comment>
<dbReference type="Proteomes" id="UP000319143">
    <property type="component" value="Unassembled WGS sequence"/>
</dbReference>
<feature type="domain" description="AAA+ ATPase" evidence="5">
    <location>
        <begin position="252"/>
        <end position="389"/>
    </location>
</feature>
<dbReference type="RefSeq" id="WP_146530525.1">
    <property type="nucleotide sequence ID" value="NZ_SJPV01000013.1"/>
</dbReference>
<dbReference type="AlphaFoldDB" id="A0A5C6DAM6"/>
<dbReference type="EMBL" id="SJPV01000013">
    <property type="protein sequence ID" value="TWU32296.1"/>
    <property type="molecule type" value="Genomic_DNA"/>
</dbReference>
<dbReference type="GO" id="GO:0006508">
    <property type="term" value="P:proteolysis"/>
    <property type="evidence" value="ECO:0007669"/>
    <property type="project" value="UniProtKB-KW"/>
</dbReference>
<keyword evidence="6" id="KW-0482">Metalloprotease</keyword>
<proteinExistence type="inferred from homology"/>
<dbReference type="GO" id="GO:0008237">
    <property type="term" value="F:metallopeptidase activity"/>
    <property type="evidence" value="ECO:0007669"/>
    <property type="project" value="UniProtKB-KW"/>
</dbReference>
<evidence type="ECO:0000256" key="2">
    <source>
        <dbReference type="ARBA" id="ARBA00022840"/>
    </source>
</evidence>
<name>A0A5C6DAM6_9BACT</name>
<evidence type="ECO:0000259" key="5">
    <source>
        <dbReference type="SMART" id="SM00382"/>
    </source>
</evidence>
<keyword evidence="1" id="KW-0547">Nucleotide-binding</keyword>
<evidence type="ECO:0000256" key="1">
    <source>
        <dbReference type="ARBA" id="ARBA00022741"/>
    </source>
</evidence>
<sequence length="495" mass="54156">MTLTQRMRELVDACFTGIWIESQEHEDAISELGRLCGEEDWQLALWDVNRGLHSFSGGDHSTEAADPLSAVESLRTLGQGDGTTLLVLKNYHRFLQSPEIVQAVYRAVVDGKTARTFVVILSPSVQLPPELETLFVTVEHPRPCREQLAEIARGIATEGNELPDGPEFEAVIDAAAGLTRLEAENAFSLSLIRHQCLRPPAIWEIKTQTLKHSGLLSLYRGDSDFSSLGGLSALKAFTRRALLRSRTGGSVHARGVMLLSPPGCGKSEFCKCLGKEVSRPVLMLDVGSLMGSLVGQSEERTRQALATVDAMAPCVLMIDEVEKAFAGASGGGSNDSGVSSRMMGTVLTWLNDHESDVFVVCTANDVQKLPPELSRAERFDGVFFLDLPSRQQKDEIWRLYRDRYGISDDEPCPKDDLWTGAEIKSCCRLATLLDTPLAQAADNVVPVAVTSAESVERLRNWADGRCLASDHAGIYRSAPTTSNRRRRVSTQPSTN</sequence>
<evidence type="ECO:0000313" key="7">
    <source>
        <dbReference type="Proteomes" id="UP000319143"/>
    </source>
</evidence>
<dbReference type="InterPro" id="IPR003959">
    <property type="entry name" value="ATPase_AAA_core"/>
</dbReference>
<keyword evidence="6" id="KW-0645">Protease</keyword>
<dbReference type="Gene3D" id="3.40.50.300">
    <property type="entry name" value="P-loop containing nucleotide triphosphate hydrolases"/>
    <property type="match status" value="1"/>
</dbReference>
<dbReference type="PANTHER" id="PTHR42960">
    <property type="entry name" value="YCF46 PROTEIN"/>
    <property type="match status" value="1"/>
</dbReference>
<dbReference type="InterPro" id="IPR027417">
    <property type="entry name" value="P-loop_NTPase"/>
</dbReference>
<dbReference type="Pfam" id="PF00004">
    <property type="entry name" value="AAA"/>
    <property type="match status" value="1"/>
</dbReference>
<evidence type="ECO:0000313" key="6">
    <source>
        <dbReference type="EMBL" id="TWU32296.1"/>
    </source>
</evidence>
<dbReference type="GO" id="GO:0005524">
    <property type="term" value="F:ATP binding"/>
    <property type="evidence" value="ECO:0007669"/>
    <property type="project" value="UniProtKB-KW"/>
</dbReference>
<dbReference type="GO" id="GO:0016887">
    <property type="term" value="F:ATP hydrolysis activity"/>
    <property type="evidence" value="ECO:0007669"/>
    <property type="project" value="InterPro"/>
</dbReference>
<evidence type="ECO:0000256" key="3">
    <source>
        <dbReference type="ARBA" id="ARBA00038088"/>
    </source>
</evidence>
<dbReference type="InterPro" id="IPR003593">
    <property type="entry name" value="AAA+_ATPase"/>
</dbReference>
<keyword evidence="7" id="KW-1185">Reference proteome</keyword>
<comment type="caution">
    <text evidence="6">The sequence shown here is derived from an EMBL/GenBank/DDBJ whole genome shotgun (WGS) entry which is preliminary data.</text>
</comment>
<accession>A0A5C6DAM6</accession>
<dbReference type="PANTHER" id="PTHR42960:SF1">
    <property type="entry name" value="YCF46 PROTEIN"/>
    <property type="match status" value="1"/>
</dbReference>
<keyword evidence="6" id="KW-0378">Hydrolase</keyword>